<evidence type="ECO:0000313" key="5">
    <source>
        <dbReference type="EMBL" id="MBY0038156.1"/>
    </source>
</evidence>
<sequence>MDEVQLKEWLYKMGSGDQEAFQIIYEYTCKDIYRTVVFLVGSQNQDVDDIVNEVYINMWKTITNYDINRSFRFWLHGLVVKEVQDWRRKSWRRFRIFEKKKMYEQDRPYIMDEAILHKETRSELVEVVQKGFTIYQLEIVEGEYKDYFIDRPFDKPSERGPNFTGDIKKYKLNGYDVTFGEYKESNVRAMKIVVPAREGRNAYQVYINDSMLSKKELENLLLSMIE</sequence>
<comment type="caution">
    <text evidence="5">The sequence shown here is derived from an EMBL/GenBank/DDBJ whole genome shotgun (WGS) entry which is preliminary data.</text>
</comment>
<dbReference type="InterPro" id="IPR039425">
    <property type="entry name" value="RNA_pol_sigma-70-like"/>
</dbReference>
<dbReference type="AlphaFoldDB" id="A0AAW4QVY4"/>
<dbReference type="Gene3D" id="1.10.1740.10">
    <property type="match status" value="1"/>
</dbReference>
<dbReference type="GO" id="GO:0006352">
    <property type="term" value="P:DNA-templated transcription initiation"/>
    <property type="evidence" value="ECO:0007669"/>
    <property type="project" value="InterPro"/>
</dbReference>
<feature type="domain" description="RNA polymerase sigma-70 region 2" evidence="4">
    <location>
        <begin position="30"/>
        <end position="93"/>
    </location>
</feature>
<name>A0AAW4QVY4_BACCE</name>
<dbReference type="InterPro" id="IPR013325">
    <property type="entry name" value="RNA_pol_sigma_r2"/>
</dbReference>
<organism evidence="5 6">
    <name type="scientific">Bacillus cereus</name>
    <dbReference type="NCBI Taxonomy" id="1396"/>
    <lineage>
        <taxon>Bacteria</taxon>
        <taxon>Bacillati</taxon>
        <taxon>Bacillota</taxon>
        <taxon>Bacilli</taxon>
        <taxon>Bacillales</taxon>
        <taxon>Bacillaceae</taxon>
        <taxon>Bacillus</taxon>
        <taxon>Bacillus cereus group</taxon>
    </lineage>
</organism>
<keyword evidence="2" id="KW-0731">Sigma factor</keyword>
<reference evidence="5" key="1">
    <citation type="submission" date="2020-08" db="EMBL/GenBank/DDBJ databases">
        <title>Fungal Genomes of the International Space Station.</title>
        <authorList>
            <person name="Seuylemezian A."/>
            <person name="Singh N.K."/>
            <person name="Wood J."/>
            <person name="Venkateswaran K."/>
        </authorList>
    </citation>
    <scope>NUCLEOTIDE SEQUENCE</scope>
    <source>
        <strain evidence="5">I2-B2</strain>
    </source>
</reference>
<evidence type="ECO:0000259" key="4">
    <source>
        <dbReference type="Pfam" id="PF04542"/>
    </source>
</evidence>
<dbReference type="SUPFAM" id="SSF88946">
    <property type="entry name" value="Sigma2 domain of RNA polymerase sigma factors"/>
    <property type="match status" value="1"/>
</dbReference>
<dbReference type="GO" id="GO:0016987">
    <property type="term" value="F:sigma factor activity"/>
    <property type="evidence" value="ECO:0007669"/>
    <property type="project" value="UniProtKB-KW"/>
</dbReference>
<dbReference type="PANTHER" id="PTHR43133:SF60">
    <property type="entry name" value="RNA POLYMERASE SIGMA FACTOR SIGV"/>
    <property type="match status" value="1"/>
</dbReference>
<dbReference type="EMBL" id="JACLPZ010000019">
    <property type="protein sequence ID" value="MBY0038156.1"/>
    <property type="molecule type" value="Genomic_DNA"/>
</dbReference>
<dbReference type="InterPro" id="IPR007627">
    <property type="entry name" value="RNA_pol_sigma70_r2"/>
</dbReference>
<keyword evidence="3" id="KW-0804">Transcription</keyword>
<gene>
    <name evidence="5" type="ORF">H7U08_16600</name>
</gene>
<evidence type="ECO:0000256" key="3">
    <source>
        <dbReference type="ARBA" id="ARBA00023163"/>
    </source>
</evidence>
<evidence type="ECO:0000256" key="2">
    <source>
        <dbReference type="ARBA" id="ARBA00023082"/>
    </source>
</evidence>
<keyword evidence="1" id="KW-0805">Transcription regulation</keyword>
<dbReference type="Proteomes" id="UP001197806">
    <property type="component" value="Unassembled WGS sequence"/>
</dbReference>
<accession>A0AAW4QVY4</accession>
<proteinExistence type="predicted"/>
<protein>
    <recommendedName>
        <fullName evidence="4">RNA polymerase sigma-70 region 2 domain-containing protein</fullName>
    </recommendedName>
</protein>
<evidence type="ECO:0000313" key="6">
    <source>
        <dbReference type="Proteomes" id="UP001197806"/>
    </source>
</evidence>
<dbReference type="Pfam" id="PF04542">
    <property type="entry name" value="Sigma70_r2"/>
    <property type="match status" value="1"/>
</dbReference>
<evidence type="ECO:0000256" key="1">
    <source>
        <dbReference type="ARBA" id="ARBA00023015"/>
    </source>
</evidence>
<dbReference type="PANTHER" id="PTHR43133">
    <property type="entry name" value="RNA POLYMERASE ECF-TYPE SIGMA FACTO"/>
    <property type="match status" value="1"/>
</dbReference>